<sequence length="584" mass="62740">MTRDRYVAIITQTGTPRAAVGAAIARMSRLASFRLLLERDGLVVASTAVAPTMVSDDGIILGALFTRHPIAPRTVLHPDAQTAILRSRGAHLIGAYWGGYIAMIAAPHPDGVAIIRAPLGDLPCYWVERDGMTIVASDMDALLSIVGAPARIHWPAVSRQLLFGDLRRDETCLAGVSEVAGGTRLSIFSNGSIQTDTLWNPWTFTDRKAAIVDRDVAAQALRETIRACVAARIAAPDHALLKLSGGLDSSILAAAIAAEGRDCTCLTMVTEHPSGDERLYARAAAAFVDLPLLEKYRDPSRINLRISAAARLPRPTARSFAQESARIANEAADRVGATIVVDGGGGDNVFCSLSSVTPVADCLLTGSWGAIWPTTLTIAQLSQAGLATIARRAVLRACQHRNYRWAIDTRMLADRALAELAVPLPHPWLQAPPGTLPGAGAHIAMIVAGQSYVEGLDPQDRLPSTAPLLSQPIVELCLRVPSWFWFEGGRNRAVARRAFEALLPAVILERRSKGTPDSFVAEIYEHQRAGIRKFLLSGSLAAQGLLNMPDLLQALDDERPVNDADHGRIMQLVDVEAWLQARGA</sequence>
<comment type="similarity">
    <text evidence="2">Belongs to the asparagine synthetase family.</text>
</comment>
<evidence type="ECO:0000256" key="1">
    <source>
        <dbReference type="ARBA" id="ARBA00005187"/>
    </source>
</evidence>
<comment type="caution">
    <text evidence="6">The sequence shown here is derived from an EMBL/GenBank/DDBJ whole genome shotgun (WGS) entry which is preliminary data.</text>
</comment>
<dbReference type="Gene3D" id="3.40.50.620">
    <property type="entry name" value="HUPs"/>
    <property type="match status" value="1"/>
</dbReference>
<dbReference type="Pfam" id="PF00733">
    <property type="entry name" value="Asn_synthase"/>
    <property type="match status" value="1"/>
</dbReference>
<dbReference type="SUPFAM" id="SSF56235">
    <property type="entry name" value="N-terminal nucleophile aminohydrolases (Ntn hydrolases)"/>
    <property type="match status" value="1"/>
</dbReference>
<comment type="pathway">
    <text evidence="1">Amino-acid biosynthesis; L-asparagine biosynthesis; L-asparagine from L-aspartate (L-Gln route): step 1/1.</text>
</comment>
<evidence type="ECO:0000256" key="3">
    <source>
        <dbReference type="ARBA" id="ARBA00012737"/>
    </source>
</evidence>
<dbReference type="EMBL" id="JAUOTP010000009">
    <property type="protein sequence ID" value="MDO6416101.1"/>
    <property type="molecule type" value="Genomic_DNA"/>
</dbReference>
<proteinExistence type="inferred from homology"/>
<dbReference type="InterPro" id="IPR014729">
    <property type="entry name" value="Rossmann-like_a/b/a_fold"/>
</dbReference>
<reference evidence="6" key="1">
    <citation type="submission" date="2023-07" db="EMBL/GenBank/DDBJ databases">
        <authorList>
            <person name="Kim M."/>
        </authorList>
    </citation>
    <scope>NUCLEOTIDE SEQUENCE</scope>
    <source>
        <strain evidence="6">BIUV-7</strain>
    </source>
</reference>
<dbReference type="PIRSF" id="PIRSF001589">
    <property type="entry name" value="Asn_synthetase_glu-h"/>
    <property type="match status" value="1"/>
</dbReference>
<dbReference type="PANTHER" id="PTHR43284">
    <property type="entry name" value="ASPARAGINE SYNTHETASE (GLUTAMINE-HYDROLYZING)"/>
    <property type="match status" value="1"/>
</dbReference>
<keyword evidence="7" id="KW-1185">Reference proteome</keyword>
<dbReference type="RefSeq" id="WP_303545108.1">
    <property type="nucleotide sequence ID" value="NZ_JAUOTP010000009.1"/>
</dbReference>
<organism evidence="6 7">
    <name type="scientific">Sphingomonas natans</name>
    <dbReference type="NCBI Taxonomy" id="3063330"/>
    <lineage>
        <taxon>Bacteria</taxon>
        <taxon>Pseudomonadati</taxon>
        <taxon>Pseudomonadota</taxon>
        <taxon>Alphaproteobacteria</taxon>
        <taxon>Sphingomonadales</taxon>
        <taxon>Sphingomonadaceae</taxon>
        <taxon>Sphingomonas</taxon>
    </lineage>
</organism>
<dbReference type="Gene3D" id="3.60.20.10">
    <property type="entry name" value="Glutamine Phosphoribosylpyrophosphate, subunit 1, domain 1"/>
    <property type="match status" value="1"/>
</dbReference>
<dbReference type="InterPro" id="IPR029055">
    <property type="entry name" value="Ntn_hydrolases_N"/>
</dbReference>
<comment type="catalytic activity">
    <reaction evidence="4">
        <text>L-aspartate + L-glutamine + ATP + H2O = L-asparagine + L-glutamate + AMP + diphosphate + H(+)</text>
        <dbReference type="Rhea" id="RHEA:12228"/>
        <dbReference type="ChEBI" id="CHEBI:15377"/>
        <dbReference type="ChEBI" id="CHEBI:15378"/>
        <dbReference type="ChEBI" id="CHEBI:29985"/>
        <dbReference type="ChEBI" id="CHEBI:29991"/>
        <dbReference type="ChEBI" id="CHEBI:30616"/>
        <dbReference type="ChEBI" id="CHEBI:33019"/>
        <dbReference type="ChEBI" id="CHEBI:58048"/>
        <dbReference type="ChEBI" id="CHEBI:58359"/>
        <dbReference type="ChEBI" id="CHEBI:456215"/>
        <dbReference type="EC" id="6.3.5.4"/>
    </reaction>
</comment>
<dbReference type="InterPro" id="IPR006426">
    <property type="entry name" value="Asn_synth_AEB"/>
</dbReference>
<evidence type="ECO:0000313" key="6">
    <source>
        <dbReference type="EMBL" id="MDO6416101.1"/>
    </source>
</evidence>
<protein>
    <recommendedName>
        <fullName evidence="3">asparagine synthase (glutamine-hydrolyzing)</fullName>
        <ecNumber evidence="3">6.3.5.4</ecNumber>
    </recommendedName>
</protein>
<accession>A0ABT8YCM2</accession>
<dbReference type="SUPFAM" id="SSF52402">
    <property type="entry name" value="Adenine nucleotide alpha hydrolases-like"/>
    <property type="match status" value="1"/>
</dbReference>
<evidence type="ECO:0000313" key="7">
    <source>
        <dbReference type="Proteomes" id="UP001169764"/>
    </source>
</evidence>
<dbReference type="PANTHER" id="PTHR43284:SF1">
    <property type="entry name" value="ASPARAGINE SYNTHETASE"/>
    <property type="match status" value="1"/>
</dbReference>
<evidence type="ECO:0000259" key="5">
    <source>
        <dbReference type="Pfam" id="PF00733"/>
    </source>
</evidence>
<evidence type="ECO:0000256" key="2">
    <source>
        <dbReference type="ARBA" id="ARBA00005752"/>
    </source>
</evidence>
<dbReference type="EC" id="6.3.5.4" evidence="3"/>
<evidence type="ECO:0000256" key="4">
    <source>
        <dbReference type="ARBA" id="ARBA00048741"/>
    </source>
</evidence>
<dbReference type="InterPro" id="IPR051786">
    <property type="entry name" value="ASN_synthetase/amidase"/>
</dbReference>
<feature type="domain" description="Asparagine synthetase" evidence="5">
    <location>
        <begin position="221"/>
        <end position="580"/>
    </location>
</feature>
<dbReference type="InterPro" id="IPR001962">
    <property type="entry name" value="Asn_synthase"/>
</dbReference>
<dbReference type="Proteomes" id="UP001169764">
    <property type="component" value="Unassembled WGS sequence"/>
</dbReference>
<name>A0ABT8YCM2_9SPHN</name>
<gene>
    <name evidence="6" type="ORF">Q4F19_17075</name>
</gene>